<dbReference type="GO" id="GO:0008045">
    <property type="term" value="P:motor neuron axon guidance"/>
    <property type="evidence" value="ECO:0007669"/>
    <property type="project" value="TreeGrafter"/>
</dbReference>
<organism evidence="14 15">
    <name type="scientific">Globodera rostochiensis</name>
    <name type="common">Golden nematode worm</name>
    <name type="synonym">Heterodera rostochiensis</name>
    <dbReference type="NCBI Taxonomy" id="31243"/>
    <lineage>
        <taxon>Eukaryota</taxon>
        <taxon>Metazoa</taxon>
        <taxon>Ecdysozoa</taxon>
        <taxon>Nematoda</taxon>
        <taxon>Chromadorea</taxon>
        <taxon>Rhabditida</taxon>
        <taxon>Tylenchina</taxon>
        <taxon>Tylenchomorpha</taxon>
        <taxon>Tylenchoidea</taxon>
        <taxon>Heteroderidae</taxon>
        <taxon>Heteroderinae</taxon>
        <taxon>Globodera</taxon>
    </lineage>
</organism>
<evidence type="ECO:0000256" key="6">
    <source>
        <dbReference type="ARBA" id="ARBA00023157"/>
    </source>
</evidence>
<dbReference type="Gene3D" id="2.60.40.10">
    <property type="entry name" value="Immunoglobulins"/>
    <property type="match status" value="2"/>
</dbReference>
<evidence type="ECO:0000256" key="1">
    <source>
        <dbReference type="ARBA" id="ARBA00004479"/>
    </source>
</evidence>
<dbReference type="Pfam" id="PF13927">
    <property type="entry name" value="Ig_3"/>
    <property type="match status" value="1"/>
</dbReference>
<feature type="domain" description="Ig-like" evidence="13">
    <location>
        <begin position="93"/>
        <end position="178"/>
    </location>
</feature>
<dbReference type="SMART" id="SM00409">
    <property type="entry name" value="IG"/>
    <property type="match status" value="1"/>
</dbReference>
<reference evidence="15" key="1">
    <citation type="submission" date="2022-11" db="UniProtKB">
        <authorList>
            <consortium name="WormBaseParasite"/>
        </authorList>
    </citation>
    <scope>IDENTIFICATION</scope>
</reference>
<evidence type="ECO:0000256" key="9">
    <source>
        <dbReference type="ARBA" id="ARBA00023319"/>
    </source>
</evidence>
<dbReference type="PANTHER" id="PTHR12582:SF47">
    <property type="entry name" value="NETRIN RECEPTOR UNC-5"/>
    <property type="match status" value="1"/>
</dbReference>
<evidence type="ECO:0000313" key="14">
    <source>
        <dbReference type="Proteomes" id="UP000887572"/>
    </source>
</evidence>
<dbReference type="SUPFAM" id="SSF82895">
    <property type="entry name" value="TSP-1 type 1 repeat"/>
    <property type="match status" value="1"/>
</dbReference>
<feature type="domain" description="Death" evidence="12">
    <location>
        <begin position="1216"/>
        <end position="1281"/>
    </location>
</feature>
<evidence type="ECO:0000313" key="15">
    <source>
        <dbReference type="WBParaSite" id="Gr19_v10_g8734.t1"/>
    </source>
</evidence>
<evidence type="ECO:0000256" key="7">
    <source>
        <dbReference type="ARBA" id="ARBA00023170"/>
    </source>
</evidence>
<dbReference type="Pfam" id="PF25609">
    <property type="entry name" value="Unc5_NetrinR_N"/>
    <property type="match status" value="1"/>
</dbReference>
<dbReference type="Pfam" id="PF00531">
    <property type="entry name" value="Death"/>
    <property type="match status" value="1"/>
</dbReference>
<evidence type="ECO:0000256" key="3">
    <source>
        <dbReference type="ARBA" id="ARBA00022473"/>
    </source>
</evidence>
<dbReference type="Pfam" id="PF00791">
    <property type="entry name" value="ZU5"/>
    <property type="match status" value="1"/>
</dbReference>
<feature type="region of interest" description="Disordered" evidence="11">
    <location>
        <begin position="62"/>
        <end position="90"/>
    </location>
</feature>
<evidence type="ECO:0000256" key="11">
    <source>
        <dbReference type="SAM" id="MobiDB-lite"/>
    </source>
</evidence>
<evidence type="ECO:0000256" key="5">
    <source>
        <dbReference type="ARBA" id="ARBA00023136"/>
    </source>
</evidence>
<keyword evidence="9 10" id="KW-0393">Immunoglobulin domain</keyword>
<protein>
    <recommendedName>
        <fullName evidence="10">Netrin receptor UNC5</fullName>
    </recommendedName>
</protein>
<dbReference type="InterPro" id="IPR036383">
    <property type="entry name" value="TSP1_rpt_sf"/>
</dbReference>
<dbReference type="FunFam" id="2.60.40.10:FF:000032">
    <property type="entry name" value="palladin isoform X1"/>
    <property type="match status" value="1"/>
</dbReference>
<evidence type="ECO:0000256" key="8">
    <source>
        <dbReference type="ARBA" id="ARBA00023180"/>
    </source>
</evidence>
<dbReference type="InterPro" id="IPR007110">
    <property type="entry name" value="Ig-like_dom"/>
</dbReference>
<evidence type="ECO:0000256" key="4">
    <source>
        <dbReference type="ARBA" id="ARBA00022737"/>
    </source>
</evidence>
<dbReference type="InterPro" id="IPR037936">
    <property type="entry name" value="UNC5A-D"/>
</dbReference>
<dbReference type="InterPro" id="IPR011029">
    <property type="entry name" value="DEATH-like_dom_sf"/>
</dbReference>
<feature type="compositionally biased region" description="Polar residues" evidence="11">
    <location>
        <begin position="69"/>
        <end position="78"/>
    </location>
</feature>
<dbReference type="InterPro" id="IPR000906">
    <property type="entry name" value="ZU5_dom"/>
</dbReference>
<feature type="compositionally biased region" description="Low complexity" evidence="11">
    <location>
        <begin position="792"/>
        <end position="802"/>
    </location>
</feature>
<feature type="compositionally biased region" description="Basic residues" evidence="11">
    <location>
        <begin position="752"/>
        <end position="765"/>
    </location>
</feature>
<evidence type="ECO:0000259" key="12">
    <source>
        <dbReference type="PROSITE" id="PS50017"/>
    </source>
</evidence>
<keyword evidence="7 10" id="KW-0675">Receptor</keyword>
<sequence>MFQFDEEWEPRDEARLKQKPINAENGLRSIENGAEAEGEGLDGGRDFYGDYFVAEFVDGASSPGRMDLQHNTNTSPAQTPVRPSNAPSPVPVPSLTRFIRHPQSDFVVRSRPAQLQCTASNAHRIRVKCNAKWLDDQRVLQEEGVDADSALPVVSASVDIQRAELDAWLADLGEFACQCWAFRGKRREELSGDDRLEDSEEDEEEEDEEEDGKDEEEDDDDGQRGASTSRGGHGDGHDGTTTGVRSETAKIRLAYLRKHFAQGPIARRVEEGKTVQLHCQPPDGDPRPEVHWHKNGQIVHFAPGSPLIQAADGSLIISAARLADSGNYTCEARNPANRRLSEAAQLEVYVDGVWSPWSEWEGVCAVLVCPVLSSELAMVRGDAAAVQRVLPQQRRTRSCNNPAPLNGGTQCAGPAEELRECTHGCQWDGAWAQWTPWGRDCDANCRRWRNRECTAPAPSNGGAPCAGGDAQWRNCTGSDDLGLPTPAHCRPDFIQPNNSPSSHIKSSSDAVPALFDSNMYVLASLGCVAFLLLVIAVLCGALLCRKSNLRVPKKKNRDAGGHKSSAQCGLFLDKDEKMYFPGAAVAATTEDEHGNVRTVLLSAEQKQALLAASSASGDAFCVSNQSTPGGRFFSLKPGGLSTHGRYRRNPPPPHLPPWTPQLHATVSTPTSAAARLTALLHSPSKGTVNNYTVRSWNSGGGGTTTGPYASTGLAMANGRRQPRGGDVAGSQAALLPEYGSSFSSQGSGGSGRFRRPPSSRQRHRCPPAVEENNYATLYEELTARPETVPNPSSSSGSDSITSAEYALSSSADTRPLPAGSDSSERDGPTFVAAEVDGESTRIELRRSGAALTIGERTFSRTRTLFLSVSDDAAERPSLADGDTWLSPTVAFGFCDQCSSAYGMARPVVLSVDHCAALFPREHCWHFALHAQLTDDVASNASWVCVWQSDDQIGSDDNFGVQMERQRWHLLTRRSGRFLLAGRARRAHVAPQKRVHLCAYWTPPASLRRAVPPPPRPADCSTNPYDPVPIGSVELAQLRVYCVLETAMSVQSVRQQEEQQLDGVLLAETDNFLLAPKGPLCCCLEQIAFPGGEGHPCGGSQYLEIPDHVHRWCAQNGLHFQLSVPGVPSPTPSPALPRSLSGRIVLYQKGNTADRQVLSFAVDADDQNTFCKKMGRDDSSLSRLSAFGTDQLVSTQLQLATSVRAQLAKVLEEGVPDWRALADKLGLCGYIRLIETEQQPALTLLDLWEAIHAGSERALLDLLQHLRVLGRADVVRLLEQCLTTNHSVSHCPAAAPFCSLNVLPEESRDELRRACSE</sequence>
<evidence type="ECO:0000256" key="2">
    <source>
        <dbReference type="ARBA" id="ARBA00009844"/>
    </source>
</evidence>
<feature type="region of interest" description="Disordered" evidence="11">
    <location>
        <begin position="190"/>
        <end position="246"/>
    </location>
</feature>
<keyword evidence="3 10" id="KW-0217">Developmental protein</keyword>
<dbReference type="SUPFAM" id="SSF47986">
    <property type="entry name" value="DEATH domain"/>
    <property type="match status" value="1"/>
</dbReference>
<keyword evidence="6" id="KW-1015">Disulfide bond</keyword>
<dbReference type="Proteomes" id="UP000887572">
    <property type="component" value="Unplaced"/>
</dbReference>
<dbReference type="InterPro" id="IPR003598">
    <property type="entry name" value="Ig_sub2"/>
</dbReference>
<accession>A0A914ICU3</accession>
<dbReference type="InterPro" id="IPR013783">
    <property type="entry name" value="Ig-like_fold"/>
</dbReference>
<dbReference type="WBParaSite" id="Gr19_v10_g8734.t1">
    <property type="protein sequence ID" value="Gr19_v10_g8734.t1"/>
    <property type="gene ID" value="Gr19_v10_g8734"/>
</dbReference>
<dbReference type="PROSITE" id="PS50017">
    <property type="entry name" value="DEATH_DOMAIN"/>
    <property type="match status" value="1"/>
</dbReference>
<keyword evidence="5" id="KW-0472">Membrane</keyword>
<dbReference type="InterPro" id="IPR003599">
    <property type="entry name" value="Ig_sub"/>
</dbReference>
<dbReference type="PROSITE" id="PS50092">
    <property type="entry name" value="TSP1"/>
    <property type="match status" value="2"/>
</dbReference>
<dbReference type="InterPro" id="IPR000488">
    <property type="entry name" value="Death_dom"/>
</dbReference>
<evidence type="ECO:0000259" key="13">
    <source>
        <dbReference type="PROSITE" id="PS50835"/>
    </source>
</evidence>
<dbReference type="PANTHER" id="PTHR12582">
    <property type="entry name" value="NETRIN RECEPTOR UNC5"/>
    <property type="match status" value="1"/>
</dbReference>
<feature type="domain" description="Ig-like" evidence="13">
    <location>
        <begin position="269"/>
        <end position="341"/>
    </location>
</feature>
<dbReference type="Gene3D" id="2.60.220.30">
    <property type="match status" value="1"/>
</dbReference>
<comment type="subcellular location">
    <subcellularLocation>
        <location evidence="10">Cell membrane</location>
        <topology evidence="10">Single-pass type I membrane protein</topology>
    </subcellularLocation>
    <subcellularLocation>
        <location evidence="1">Membrane</location>
        <topology evidence="1">Single-pass type I membrane protein</topology>
    </subcellularLocation>
</comment>
<comment type="function">
    <text evidence="10">Receptor for netrin required for axon guidance. Mediates axon repulsion of neuronal growth cones in the developing nervous system upon ligand binding.</text>
</comment>
<keyword evidence="4" id="KW-0677">Repeat</keyword>
<dbReference type="SMART" id="SM00408">
    <property type="entry name" value="IGc2"/>
    <property type="match status" value="1"/>
</dbReference>
<proteinExistence type="inferred from homology"/>
<dbReference type="SUPFAM" id="SSF48726">
    <property type="entry name" value="Immunoglobulin"/>
    <property type="match status" value="1"/>
</dbReference>
<dbReference type="InterPro" id="IPR057755">
    <property type="entry name" value="UNC5A-D-like_N"/>
</dbReference>
<dbReference type="GO" id="GO:0005042">
    <property type="term" value="F:netrin receptor activity"/>
    <property type="evidence" value="ECO:0007669"/>
    <property type="project" value="UniProtKB-UniRule"/>
</dbReference>
<dbReference type="Gene3D" id="2.20.100.10">
    <property type="entry name" value="Thrombospondin type-1 (TSP1) repeat"/>
    <property type="match status" value="2"/>
</dbReference>
<dbReference type="SMART" id="SM00005">
    <property type="entry name" value="DEATH"/>
    <property type="match status" value="1"/>
</dbReference>
<feature type="region of interest" description="Disordered" evidence="11">
    <location>
        <begin position="784"/>
        <end position="828"/>
    </location>
</feature>
<dbReference type="InterPro" id="IPR000884">
    <property type="entry name" value="TSP1_rpt"/>
</dbReference>
<dbReference type="PROSITE" id="PS50835">
    <property type="entry name" value="IG_LIKE"/>
    <property type="match status" value="2"/>
</dbReference>
<evidence type="ECO:0000256" key="10">
    <source>
        <dbReference type="RuleBase" id="RU367033"/>
    </source>
</evidence>
<dbReference type="SMART" id="SM00218">
    <property type="entry name" value="ZU5"/>
    <property type="match status" value="1"/>
</dbReference>
<feature type="compositionally biased region" description="Acidic residues" evidence="11">
    <location>
        <begin position="195"/>
        <end position="221"/>
    </location>
</feature>
<keyword evidence="14" id="KW-1185">Reference proteome</keyword>
<name>A0A914ICU3_GLORO</name>
<comment type="similarity">
    <text evidence="2 10">Belongs to the unc-5 family.</text>
</comment>
<feature type="region of interest" description="Disordered" evidence="11">
    <location>
        <begin position="696"/>
        <end position="771"/>
    </location>
</feature>
<dbReference type="GO" id="GO:0005886">
    <property type="term" value="C:plasma membrane"/>
    <property type="evidence" value="ECO:0007669"/>
    <property type="project" value="UniProtKB-SubCell"/>
</dbReference>
<feature type="region of interest" description="Disordered" evidence="11">
    <location>
        <begin position="1"/>
        <end position="41"/>
    </location>
</feature>
<keyword evidence="8" id="KW-0325">Glycoprotein</keyword>
<feature type="compositionally biased region" description="Acidic residues" evidence="11">
    <location>
        <begin position="1"/>
        <end position="10"/>
    </location>
</feature>
<dbReference type="Gene3D" id="1.10.533.10">
    <property type="entry name" value="Death Domain, Fas"/>
    <property type="match status" value="1"/>
</dbReference>
<dbReference type="InterPro" id="IPR036179">
    <property type="entry name" value="Ig-like_dom_sf"/>
</dbReference>